<keyword evidence="4" id="KW-1185">Reference proteome</keyword>
<evidence type="ECO:0000256" key="2">
    <source>
        <dbReference type="ARBA" id="ARBA00022729"/>
    </source>
</evidence>
<dbReference type="InterPro" id="IPR036852">
    <property type="entry name" value="Peptidase_S8/S53_dom_sf"/>
</dbReference>
<dbReference type="PANTHER" id="PTHR10795">
    <property type="entry name" value="PROPROTEIN CONVERTASE SUBTILISIN/KEXIN"/>
    <property type="match status" value="1"/>
</dbReference>
<evidence type="ECO:0000313" key="4">
    <source>
        <dbReference type="Proteomes" id="UP001177003"/>
    </source>
</evidence>
<dbReference type="InterPro" id="IPR045051">
    <property type="entry name" value="SBT"/>
</dbReference>
<dbReference type="GO" id="GO:0006508">
    <property type="term" value="P:proteolysis"/>
    <property type="evidence" value="ECO:0007669"/>
    <property type="project" value="InterPro"/>
</dbReference>
<reference evidence="3" key="1">
    <citation type="submission" date="2023-04" db="EMBL/GenBank/DDBJ databases">
        <authorList>
            <person name="Vijverberg K."/>
            <person name="Xiong W."/>
            <person name="Schranz E."/>
        </authorList>
    </citation>
    <scope>NUCLEOTIDE SEQUENCE</scope>
</reference>
<dbReference type="AlphaFoldDB" id="A0AA35YEC0"/>
<dbReference type="Proteomes" id="UP001177003">
    <property type="component" value="Chromosome 2"/>
</dbReference>
<dbReference type="SUPFAM" id="SSF52743">
    <property type="entry name" value="Subtilisin-like"/>
    <property type="match status" value="1"/>
</dbReference>
<protein>
    <submittedName>
        <fullName evidence="3">Uncharacterized protein</fullName>
    </submittedName>
</protein>
<sequence length="269" mass="31120">MLFCLSLGPFPPQPDYFEDVISIGSFHDFEKGIVVCTSAGNSFLPSTATNVAPWILTVSASTIDREFPSYVLLGNDLGDEFEKYFQAYYDQTEVGDHFNLFDFTFSKSSNPVHGLGICSRWELAIAPGVSPFPRYQYATGCSYQILVYDDAWLRYGYPAVNASYYDLTFHPNSSNKDYILYKNRQHIKCYNCDSRKHNLCRLYFGEHNIEGVLKTYHHELLEAYECCMEYKRTGKDAELTEDFRVVIYQELGLILKLRDMMICWIYEGF</sequence>
<accession>A0AA35YEC0</accession>
<comment type="similarity">
    <text evidence="1">Belongs to the peptidase S8 family.</text>
</comment>
<dbReference type="SUPFAM" id="SSF47212">
    <property type="entry name" value="FKBP12-rapamycin-binding domain of FKBP-rapamycin-associated protein (FRAP)"/>
    <property type="match status" value="1"/>
</dbReference>
<proteinExistence type="inferred from homology"/>
<dbReference type="GO" id="GO:0004252">
    <property type="term" value="F:serine-type endopeptidase activity"/>
    <property type="evidence" value="ECO:0007669"/>
    <property type="project" value="InterPro"/>
</dbReference>
<dbReference type="GO" id="GO:0044877">
    <property type="term" value="F:protein-containing complex binding"/>
    <property type="evidence" value="ECO:0007669"/>
    <property type="project" value="InterPro"/>
</dbReference>
<keyword evidence="2" id="KW-0732">Signal</keyword>
<dbReference type="Gene3D" id="3.40.50.200">
    <property type="entry name" value="Peptidase S8/S53 domain"/>
    <property type="match status" value="1"/>
</dbReference>
<evidence type="ECO:0000256" key="1">
    <source>
        <dbReference type="ARBA" id="ARBA00011073"/>
    </source>
</evidence>
<dbReference type="EMBL" id="OX465078">
    <property type="protein sequence ID" value="CAI9271366.1"/>
    <property type="molecule type" value="Genomic_DNA"/>
</dbReference>
<dbReference type="InterPro" id="IPR036738">
    <property type="entry name" value="FRB_sf"/>
</dbReference>
<dbReference type="Gene3D" id="3.50.30.30">
    <property type="match status" value="1"/>
</dbReference>
<evidence type="ECO:0000313" key="3">
    <source>
        <dbReference type="EMBL" id="CAI9271366.1"/>
    </source>
</evidence>
<organism evidence="3 4">
    <name type="scientific">Lactuca saligna</name>
    <name type="common">Willowleaf lettuce</name>
    <dbReference type="NCBI Taxonomy" id="75948"/>
    <lineage>
        <taxon>Eukaryota</taxon>
        <taxon>Viridiplantae</taxon>
        <taxon>Streptophyta</taxon>
        <taxon>Embryophyta</taxon>
        <taxon>Tracheophyta</taxon>
        <taxon>Spermatophyta</taxon>
        <taxon>Magnoliopsida</taxon>
        <taxon>eudicotyledons</taxon>
        <taxon>Gunneridae</taxon>
        <taxon>Pentapetalae</taxon>
        <taxon>asterids</taxon>
        <taxon>campanulids</taxon>
        <taxon>Asterales</taxon>
        <taxon>Asteraceae</taxon>
        <taxon>Cichorioideae</taxon>
        <taxon>Cichorieae</taxon>
        <taxon>Lactucinae</taxon>
        <taxon>Lactuca</taxon>
    </lineage>
</organism>
<gene>
    <name evidence="3" type="ORF">LSALG_LOCUS11636</name>
</gene>
<name>A0AA35YEC0_LACSI</name>